<keyword evidence="3" id="KW-1185">Reference proteome</keyword>
<accession>A0AAE0FIW8</accession>
<feature type="region of interest" description="Disordered" evidence="1">
    <location>
        <begin position="108"/>
        <end position="137"/>
    </location>
</feature>
<proteinExistence type="predicted"/>
<organism evidence="2 3">
    <name type="scientific">Cymbomonas tetramitiformis</name>
    <dbReference type="NCBI Taxonomy" id="36881"/>
    <lineage>
        <taxon>Eukaryota</taxon>
        <taxon>Viridiplantae</taxon>
        <taxon>Chlorophyta</taxon>
        <taxon>Pyramimonadophyceae</taxon>
        <taxon>Pyramimonadales</taxon>
        <taxon>Pyramimonadaceae</taxon>
        <taxon>Cymbomonas</taxon>
    </lineage>
</organism>
<protein>
    <submittedName>
        <fullName evidence="2">Uncharacterized protein</fullName>
    </submittedName>
</protein>
<feature type="region of interest" description="Disordered" evidence="1">
    <location>
        <begin position="1"/>
        <end position="55"/>
    </location>
</feature>
<evidence type="ECO:0000313" key="3">
    <source>
        <dbReference type="Proteomes" id="UP001190700"/>
    </source>
</evidence>
<reference evidence="2 3" key="1">
    <citation type="journal article" date="2015" name="Genome Biol. Evol.">
        <title>Comparative Genomics of a Bacterivorous Green Alga Reveals Evolutionary Causalities and Consequences of Phago-Mixotrophic Mode of Nutrition.</title>
        <authorList>
            <person name="Burns J.A."/>
            <person name="Paasch A."/>
            <person name="Narechania A."/>
            <person name="Kim E."/>
        </authorList>
    </citation>
    <scope>NUCLEOTIDE SEQUENCE [LARGE SCALE GENOMIC DNA]</scope>
    <source>
        <strain evidence="2 3">PLY_AMNH</strain>
    </source>
</reference>
<evidence type="ECO:0000313" key="2">
    <source>
        <dbReference type="EMBL" id="KAK3260398.1"/>
    </source>
</evidence>
<dbReference type="Proteomes" id="UP001190700">
    <property type="component" value="Unassembled WGS sequence"/>
</dbReference>
<gene>
    <name evidence="2" type="ORF">CYMTET_30641</name>
</gene>
<sequence>MWGVYGDRRGDRDLATPNTPAMQTGNGPLSRICTPAYGPVPSREASPKPLGEGRATGKEECDYILVRKRLRPYEVPLSVQTERRAAESSRDPLDFKELEKATRLARNWGKSPPLKQGHGNREEFGLRSSSRGPERARHHFRVKCMEKFGLGTQTDRSDISSFSNLGVPNNGIIPKRRYNAFRSPTKRTLAM</sequence>
<comment type="caution">
    <text evidence="2">The sequence shown here is derived from an EMBL/GenBank/DDBJ whole genome shotgun (WGS) entry which is preliminary data.</text>
</comment>
<evidence type="ECO:0000256" key="1">
    <source>
        <dbReference type="SAM" id="MobiDB-lite"/>
    </source>
</evidence>
<dbReference type="EMBL" id="LGRX02017747">
    <property type="protein sequence ID" value="KAK3260398.1"/>
    <property type="molecule type" value="Genomic_DNA"/>
</dbReference>
<dbReference type="AlphaFoldDB" id="A0AAE0FIW8"/>
<feature type="compositionally biased region" description="Polar residues" evidence="1">
    <location>
        <begin position="16"/>
        <end position="27"/>
    </location>
</feature>
<feature type="compositionally biased region" description="Basic and acidic residues" evidence="1">
    <location>
        <begin position="1"/>
        <end position="14"/>
    </location>
</feature>
<name>A0AAE0FIW8_9CHLO</name>